<name>A0A1H2TRA6_9FLAO</name>
<evidence type="ECO:0000256" key="2">
    <source>
        <dbReference type="ARBA" id="ARBA00022679"/>
    </source>
</evidence>
<dbReference type="InterPro" id="IPR018357">
    <property type="entry name" value="Hexapep_transf_CS"/>
</dbReference>
<dbReference type="AlphaFoldDB" id="A0A1H2TRA6"/>
<dbReference type="InterPro" id="IPR001451">
    <property type="entry name" value="Hexapep"/>
</dbReference>
<sequence>MKAIIIFYIKLILGGIYRCIEHIILINKFRLKFFKKGVRIQKKVSLNNQTVLKGKNIIYSNAKIKNAHVGLASYIGPKTNINYTYVGRFCSIGPRVRVIQGMHPSKKFVSTHPSFFSIDKQCGFTFVSETIFEEYKYSEKQKEYYVDIGSDVWIGGDATILAGVSIGHGAIIASNSNIVKSIPPYEIWGGNPARFIRKRFTDEEIERLLEVRWWDKSFTQIELDSIKFENIESFLNDTSEF</sequence>
<dbReference type="OrthoDB" id="9814490at2"/>
<dbReference type="Proteomes" id="UP000199595">
    <property type="component" value="Unassembled WGS sequence"/>
</dbReference>
<dbReference type="InterPro" id="IPR050179">
    <property type="entry name" value="Trans_hexapeptide_repeat"/>
</dbReference>
<protein>
    <submittedName>
        <fullName evidence="6">Acetyltransferase (Isoleucine patch superfamily)</fullName>
    </submittedName>
</protein>
<reference evidence="6 7" key="1">
    <citation type="submission" date="2016-10" db="EMBL/GenBank/DDBJ databases">
        <authorList>
            <person name="de Groot N.N."/>
        </authorList>
    </citation>
    <scope>NUCLEOTIDE SEQUENCE [LARGE SCALE GENOMIC DNA]</scope>
    <source>
        <strain evidence="6 7">DSM 24956</strain>
    </source>
</reference>
<keyword evidence="3" id="KW-0677">Repeat</keyword>
<dbReference type="PROSITE" id="PS00101">
    <property type="entry name" value="HEXAPEP_TRANSFERASES"/>
    <property type="match status" value="1"/>
</dbReference>
<dbReference type="EMBL" id="FNNJ01000001">
    <property type="protein sequence ID" value="SDW45824.1"/>
    <property type="molecule type" value="Genomic_DNA"/>
</dbReference>
<dbReference type="PANTHER" id="PTHR43300">
    <property type="entry name" value="ACETYLTRANSFERASE"/>
    <property type="match status" value="1"/>
</dbReference>
<organism evidence="6 7">
    <name type="scientific">Lutibacter oricola</name>
    <dbReference type="NCBI Taxonomy" id="762486"/>
    <lineage>
        <taxon>Bacteria</taxon>
        <taxon>Pseudomonadati</taxon>
        <taxon>Bacteroidota</taxon>
        <taxon>Flavobacteriia</taxon>
        <taxon>Flavobacteriales</taxon>
        <taxon>Flavobacteriaceae</taxon>
        <taxon>Lutibacter</taxon>
    </lineage>
</organism>
<keyword evidence="5" id="KW-0812">Transmembrane</keyword>
<dbReference type="STRING" id="762486.SAMN05444411_101771"/>
<comment type="similarity">
    <text evidence="1">Belongs to the transferase hexapeptide repeat family.</text>
</comment>
<keyword evidence="4" id="KW-0012">Acyltransferase</keyword>
<keyword evidence="7" id="KW-1185">Reference proteome</keyword>
<keyword evidence="5" id="KW-1133">Transmembrane helix</keyword>
<dbReference type="Pfam" id="PF00132">
    <property type="entry name" value="Hexapep"/>
    <property type="match status" value="1"/>
</dbReference>
<dbReference type="InterPro" id="IPR011004">
    <property type="entry name" value="Trimer_LpxA-like_sf"/>
</dbReference>
<dbReference type="SUPFAM" id="SSF51161">
    <property type="entry name" value="Trimeric LpxA-like enzymes"/>
    <property type="match status" value="1"/>
</dbReference>
<evidence type="ECO:0000313" key="7">
    <source>
        <dbReference type="Proteomes" id="UP000199595"/>
    </source>
</evidence>
<feature type="transmembrane region" description="Helical" evidence="5">
    <location>
        <begin position="6"/>
        <end position="26"/>
    </location>
</feature>
<proteinExistence type="inferred from homology"/>
<keyword evidence="5" id="KW-0472">Membrane</keyword>
<evidence type="ECO:0000256" key="1">
    <source>
        <dbReference type="ARBA" id="ARBA00007274"/>
    </source>
</evidence>
<evidence type="ECO:0000256" key="4">
    <source>
        <dbReference type="ARBA" id="ARBA00023315"/>
    </source>
</evidence>
<dbReference type="CDD" id="cd03349">
    <property type="entry name" value="LbH_XAT"/>
    <property type="match status" value="1"/>
</dbReference>
<dbReference type="GO" id="GO:0016746">
    <property type="term" value="F:acyltransferase activity"/>
    <property type="evidence" value="ECO:0007669"/>
    <property type="project" value="UniProtKB-KW"/>
</dbReference>
<evidence type="ECO:0000313" key="6">
    <source>
        <dbReference type="EMBL" id="SDW45824.1"/>
    </source>
</evidence>
<evidence type="ECO:0000256" key="5">
    <source>
        <dbReference type="SAM" id="Phobius"/>
    </source>
</evidence>
<keyword evidence="2 6" id="KW-0808">Transferase</keyword>
<gene>
    <name evidence="6" type="ORF">SAMN05444411_101771</name>
</gene>
<dbReference type="Gene3D" id="2.160.10.10">
    <property type="entry name" value="Hexapeptide repeat proteins"/>
    <property type="match status" value="1"/>
</dbReference>
<evidence type="ECO:0000256" key="3">
    <source>
        <dbReference type="ARBA" id="ARBA00022737"/>
    </source>
</evidence>
<accession>A0A1H2TRA6</accession>
<dbReference type="PANTHER" id="PTHR43300:SF11">
    <property type="entry name" value="ACETYLTRANSFERASE RV3034C-RELATED"/>
    <property type="match status" value="1"/>
</dbReference>